<accession>A0A0S7XQ97</accession>
<evidence type="ECO:0000256" key="7">
    <source>
        <dbReference type="ARBA" id="ARBA00023136"/>
    </source>
</evidence>
<feature type="transmembrane region" description="Helical" evidence="9">
    <location>
        <begin position="154"/>
        <end position="177"/>
    </location>
</feature>
<dbReference type="GO" id="GO:0005886">
    <property type="term" value="C:plasma membrane"/>
    <property type="evidence" value="ECO:0007669"/>
    <property type="project" value="UniProtKB-SubCell"/>
</dbReference>
<sequence>MKSVLILLALLAIFVIHSLFLDFTQDDAFISFRYAKNFVDGDGLVFNPGERVEGYTNFFWILLLSLFLRLGFDIIIVSKILGVICGALIIVLVYLFSCRYIDQGHWYLRLIAPGFLVSNSAFAFWSISGLETSFFALGVLLSFWVYLYKRKLAVVFLALSSLIRPEGILVFLIFLIYKFFVEKNSLKECGIYLTGFVLLLLPHFVFRYFYYHDLLPNPFYAKVGLSGESLKNGIGYFWLFLKHYGFWGILYLVPVYLYKRSDNQLRLFALIIFVYTFYIIGVGGDVLKVHRFFIPLLPFIYLFAGKMAFDFFTEFRNRIAPRVVVVVTFIALGLTFYLPRSGVLEIRSLEQGLVDNMKFIAENLRAHFGADLTLAVSTIGSISYYSSGSRVIDMLGLTDKEISHHPDYIPGIPSSWKEKKYNAAYILSQDPDFIIFSTGYKPSAPAERVLLLYSKFRQNYYTLFWRKGSTSYAVFRKKSTYTGENQIFPETGFVDKYNEALNLFSEKQWLMSVRKLKEVLEICPQDFVWVYEEMGKAYYLSGNYSEAKKYLNQAIDKDPYCVSAHHLLAVMYAQEGRYHKALEEYQAVELINPGLAEKQISSLKQMLTKESPEKLEQSK</sequence>
<dbReference type="Proteomes" id="UP000051861">
    <property type="component" value="Unassembled WGS sequence"/>
</dbReference>
<proteinExistence type="predicted"/>
<feature type="repeat" description="TPR" evidence="8">
    <location>
        <begin position="528"/>
        <end position="561"/>
    </location>
</feature>
<dbReference type="SUPFAM" id="SSF48452">
    <property type="entry name" value="TPR-like"/>
    <property type="match status" value="1"/>
</dbReference>
<dbReference type="InterPro" id="IPR011990">
    <property type="entry name" value="TPR-like_helical_dom_sf"/>
</dbReference>
<dbReference type="SMART" id="SM00028">
    <property type="entry name" value="TPR"/>
    <property type="match status" value="3"/>
</dbReference>
<dbReference type="GO" id="GO:0016763">
    <property type="term" value="F:pentosyltransferase activity"/>
    <property type="evidence" value="ECO:0007669"/>
    <property type="project" value="TreeGrafter"/>
</dbReference>
<keyword evidence="5 9" id="KW-0812">Transmembrane</keyword>
<dbReference type="InterPro" id="IPR050297">
    <property type="entry name" value="LipidA_mod_glycosyltrf_83"/>
</dbReference>
<dbReference type="PANTHER" id="PTHR33908">
    <property type="entry name" value="MANNOSYLTRANSFERASE YKCB-RELATED"/>
    <property type="match status" value="1"/>
</dbReference>
<dbReference type="EMBL" id="LIZX01000170">
    <property type="protein sequence ID" value="KPJ64638.1"/>
    <property type="molecule type" value="Genomic_DNA"/>
</dbReference>
<keyword evidence="6 9" id="KW-1133">Transmembrane helix</keyword>
<keyword evidence="7 9" id="KW-0472">Membrane</keyword>
<feature type="transmembrane region" description="Helical" evidence="9">
    <location>
        <begin position="265"/>
        <end position="286"/>
    </location>
</feature>
<comment type="subcellular location">
    <subcellularLocation>
        <location evidence="1">Cell membrane</location>
        <topology evidence="1">Multi-pass membrane protein</topology>
    </subcellularLocation>
</comment>
<evidence type="ECO:0000256" key="6">
    <source>
        <dbReference type="ARBA" id="ARBA00022989"/>
    </source>
</evidence>
<dbReference type="GO" id="GO:0009103">
    <property type="term" value="P:lipopolysaccharide biosynthetic process"/>
    <property type="evidence" value="ECO:0007669"/>
    <property type="project" value="UniProtKB-ARBA"/>
</dbReference>
<comment type="caution">
    <text evidence="10">The sequence shown here is derived from an EMBL/GenBank/DDBJ whole genome shotgun (WGS) entry which is preliminary data.</text>
</comment>
<evidence type="ECO:0000256" key="1">
    <source>
        <dbReference type="ARBA" id="ARBA00004651"/>
    </source>
</evidence>
<keyword evidence="4" id="KW-0808">Transferase</keyword>
<feature type="transmembrane region" description="Helical" evidence="9">
    <location>
        <begin position="236"/>
        <end position="258"/>
    </location>
</feature>
<dbReference type="AlphaFoldDB" id="A0A0S7XQ97"/>
<dbReference type="Pfam" id="PF13432">
    <property type="entry name" value="TPR_16"/>
    <property type="match status" value="1"/>
</dbReference>
<keyword evidence="8" id="KW-0802">TPR repeat</keyword>
<evidence type="ECO:0000256" key="2">
    <source>
        <dbReference type="ARBA" id="ARBA00022475"/>
    </source>
</evidence>
<feature type="repeat" description="TPR" evidence="8">
    <location>
        <begin position="562"/>
        <end position="595"/>
    </location>
</feature>
<organism evidence="10 11">
    <name type="scientific">candidate division WOR-1 bacterium DG_54_3</name>
    <dbReference type="NCBI Taxonomy" id="1703775"/>
    <lineage>
        <taxon>Bacteria</taxon>
        <taxon>Bacillati</taxon>
        <taxon>Saganbacteria</taxon>
    </lineage>
</organism>
<feature type="transmembrane region" description="Helical" evidence="9">
    <location>
        <begin position="292"/>
        <end position="312"/>
    </location>
</feature>
<dbReference type="Gene3D" id="1.25.40.10">
    <property type="entry name" value="Tetratricopeptide repeat domain"/>
    <property type="match status" value="1"/>
</dbReference>
<feature type="transmembrane region" description="Helical" evidence="9">
    <location>
        <begin position="189"/>
        <end position="210"/>
    </location>
</feature>
<keyword evidence="2" id="KW-1003">Cell membrane</keyword>
<evidence type="ECO:0000313" key="11">
    <source>
        <dbReference type="Proteomes" id="UP000051861"/>
    </source>
</evidence>
<keyword evidence="3" id="KW-0328">Glycosyltransferase</keyword>
<evidence type="ECO:0000256" key="9">
    <source>
        <dbReference type="SAM" id="Phobius"/>
    </source>
</evidence>
<dbReference type="PANTHER" id="PTHR33908:SF11">
    <property type="entry name" value="MEMBRANE PROTEIN"/>
    <property type="match status" value="1"/>
</dbReference>
<evidence type="ECO:0000256" key="3">
    <source>
        <dbReference type="ARBA" id="ARBA00022676"/>
    </source>
</evidence>
<feature type="transmembrane region" description="Helical" evidence="9">
    <location>
        <begin position="79"/>
        <end position="100"/>
    </location>
</feature>
<dbReference type="PROSITE" id="PS50005">
    <property type="entry name" value="TPR"/>
    <property type="match status" value="2"/>
</dbReference>
<feature type="transmembrane region" description="Helical" evidence="9">
    <location>
        <begin position="132"/>
        <end position="148"/>
    </location>
</feature>
<feature type="transmembrane region" description="Helical" evidence="9">
    <location>
        <begin position="319"/>
        <end position="338"/>
    </location>
</feature>
<evidence type="ECO:0000256" key="8">
    <source>
        <dbReference type="PROSITE-ProRule" id="PRU00339"/>
    </source>
</evidence>
<protein>
    <submittedName>
        <fullName evidence="10">Uncharacterized protein</fullName>
    </submittedName>
</protein>
<name>A0A0S7XQ97_UNCSA</name>
<gene>
    <name evidence="10" type="ORF">AMJ44_12380</name>
</gene>
<evidence type="ECO:0000313" key="10">
    <source>
        <dbReference type="EMBL" id="KPJ64638.1"/>
    </source>
</evidence>
<reference evidence="10 11" key="1">
    <citation type="journal article" date="2015" name="Microbiome">
        <title>Genomic resolution of linkages in carbon, nitrogen, and sulfur cycling among widespread estuary sediment bacteria.</title>
        <authorList>
            <person name="Baker B.J."/>
            <person name="Lazar C.S."/>
            <person name="Teske A.P."/>
            <person name="Dick G.J."/>
        </authorList>
    </citation>
    <scope>NUCLEOTIDE SEQUENCE [LARGE SCALE GENOMIC DNA]</scope>
    <source>
        <strain evidence="10">DG_54_3</strain>
    </source>
</reference>
<evidence type="ECO:0000256" key="5">
    <source>
        <dbReference type="ARBA" id="ARBA00022692"/>
    </source>
</evidence>
<dbReference type="PATRIC" id="fig|1703775.3.peg.1522"/>
<dbReference type="InterPro" id="IPR019734">
    <property type="entry name" value="TPR_rpt"/>
</dbReference>
<evidence type="ECO:0000256" key="4">
    <source>
        <dbReference type="ARBA" id="ARBA00022679"/>
    </source>
</evidence>